<dbReference type="SMART" id="SM00242">
    <property type="entry name" value="MYSc"/>
    <property type="match status" value="1"/>
</dbReference>
<keyword evidence="6" id="KW-0472">Membrane</keyword>
<protein>
    <submittedName>
        <fullName evidence="8">Myosin X</fullName>
    </submittedName>
</protein>
<evidence type="ECO:0000256" key="5">
    <source>
        <dbReference type="PROSITE-ProRule" id="PRU00782"/>
    </source>
</evidence>
<dbReference type="GO" id="GO:0030705">
    <property type="term" value="P:cytoskeleton-dependent intracellular transport"/>
    <property type="evidence" value="ECO:0007669"/>
    <property type="project" value="TreeGrafter"/>
</dbReference>
<dbReference type="InterPro" id="IPR051724">
    <property type="entry name" value="Actin_motor_Myosin"/>
</dbReference>
<dbReference type="Pfam" id="PF18597">
    <property type="entry name" value="SH3_19"/>
    <property type="match status" value="1"/>
</dbReference>
<dbReference type="PROSITE" id="PS51456">
    <property type="entry name" value="MYOSIN_MOTOR"/>
    <property type="match status" value="1"/>
</dbReference>
<dbReference type="GO" id="GO:0051015">
    <property type="term" value="F:actin filament binding"/>
    <property type="evidence" value="ECO:0007669"/>
    <property type="project" value="TreeGrafter"/>
</dbReference>
<keyword evidence="3 5" id="KW-0518">Myosin</keyword>
<proteinExistence type="inferred from homology"/>
<reference evidence="9" key="2">
    <citation type="journal article" date="2014" name="Nat. Commun.">
        <title>The cavefish genome reveals candidate genes for eye loss.</title>
        <authorList>
            <person name="McGaugh S.E."/>
            <person name="Gross J.B."/>
            <person name="Aken B."/>
            <person name="Blin M."/>
            <person name="Borowsky R."/>
            <person name="Chalopin D."/>
            <person name="Hinaux H."/>
            <person name="Jeffery W.R."/>
            <person name="Keene A."/>
            <person name="Ma L."/>
            <person name="Minx P."/>
            <person name="Murphy D."/>
            <person name="O'Quin K.E."/>
            <person name="Retaux S."/>
            <person name="Rohner N."/>
            <person name="Searle S.M."/>
            <person name="Stahl B.A."/>
            <person name="Tabin C."/>
            <person name="Volff J.N."/>
            <person name="Yoshizawa M."/>
            <person name="Warren W.C."/>
        </authorList>
    </citation>
    <scope>NUCLEOTIDE SEQUENCE [LARGE SCALE GENOMIC DNA]</scope>
    <source>
        <strain evidence="9">female</strain>
    </source>
</reference>
<name>A0A3B1K1F5_ASTMX</name>
<dbReference type="AlphaFoldDB" id="A0A3B1K1F5"/>
<dbReference type="PRINTS" id="PR00193">
    <property type="entry name" value="MYOSINHEAVY"/>
</dbReference>
<dbReference type="SUPFAM" id="SSF52540">
    <property type="entry name" value="P-loop containing nucleoside triphosphate hydrolases"/>
    <property type="match status" value="1"/>
</dbReference>
<dbReference type="GO" id="GO:0005547">
    <property type="term" value="F:phosphatidylinositol-3,4,5-trisphosphate binding"/>
    <property type="evidence" value="ECO:0007669"/>
    <property type="project" value="TreeGrafter"/>
</dbReference>
<dbReference type="InterPro" id="IPR027417">
    <property type="entry name" value="P-loop_NTPase"/>
</dbReference>
<dbReference type="Gene3D" id="3.40.850.10">
    <property type="entry name" value="Kinesin motor domain"/>
    <property type="match status" value="1"/>
</dbReference>
<dbReference type="InterPro" id="IPR036961">
    <property type="entry name" value="Kinesin_motor_dom_sf"/>
</dbReference>
<dbReference type="GO" id="GO:0051489">
    <property type="term" value="P:regulation of filopodium assembly"/>
    <property type="evidence" value="ECO:0007669"/>
    <property type="project" value="TreeGrafter"/>
</dbReference>
<dbReference type="Ensembl" id="ENSAMXT00000046449.1">
    <property type="protein sequence ID" value="ENSAMXP00000047454.1"/>
    <property type="gene ID" value="ENSAMXG00000009518.2"/>
</dbReference>
<organism evidence="8 9">
    <name type="scientific">Astyanax mexicanus</name>
    <name type="common">Blind cave fish</name>
    <name type="synonym">Astyanax fasciatus mexicanus</name>
    <dbReference type="NCBI Taxonomy" id="7994"/>
    <lineage>
        <taxon>Eukaryota</taxon>
        <taxon>Metazoa</taxon>
        <taxon>Chordata</taxon>
        <taxon>Craniata</taxon>
        <taxon>Vertebrata</taxon>
        <taxon>Euteleostomi</taxon>
        <taxon>Actinopterygii</taxon>
        <taxon>Neopterygii</taxon>
        <taxon>Teleostei</taxon>
        <taxon>Ostariophysi</taxon>
        <taxon>Characiformes</taxon>
        <taxon>Characoidei</taxon>
        <taxon>Acestrorhamphidae</taxon>
        <taxon>Acestrorhamphinae</taxon>
        <taxon>Astyanax</taxon>
    </lineage>
</organism>
<feature type="transmembrane region" description="Helical" evidence="6">
    <location>
        <begin position="260"/>
        <end position="282"/>
    </location>
</feature>
<reference evidence="8" key="3">
    <citation type="submission" date="2025-08" db="UniProtKB">
        <authorList>
            <consortium name="Ensembl"/>
        </authorList>
    </citation>
    <scope>IDENTIFICATION</scope>
</reference>
<dbReference type="GO" id="GO:0016459">
    <property type="term" value="C:myosin complex"/>
    <property type="evidence" value="ECO:0007669"/>
    <property type="project" value="UniProtKB-KW"/>
</dbReference>
<keyword evidence="6" id="KW-1133">Transmembrane helix</keyword>
<dbReference type="GO" id="GO:0048731">
    <property type="term" value="P:system development"/>
    <property type="evidence" value="ECO:0007669"/>
    <property type="project" value="UniProtKB-ARBA"/>
</dbReference>
<reference evidence="8" key="4">
    <citation type="submission" date="2025-09" db="UniProtKB">
        <authorList>
            <consortium name="Ensembl"/>
        </authorList>
    </citation>
    <scope>IDENTIFICATION</scope>
</reference>
<evidence type="ECO:0000313" key="9">
    <source>
        <dbReference type="Proteomes" id="UP000018467"/>
    </source>
</evidence>
<sequence>MDNFFTEGCRVWLWEGDQYWPSTVDSCSGGVVVFRTDFGQVYTYKQNALSRQRVYEMHSNSVHGVEDMAALQDLHEGAILHNLHLRYTQHSIYTYIGSILAAVNPYQCIPEMYDVSAVERYSRHHLGEIPPHIYAIANECYRSLWKRSNNQCVLISGESGAGKTESTKVILRFLSLMSQQSLELSAKDRSSHVEEALLESSPIMEAFGNAKTVYNNNSSRFGKFIQLHFSQRGNIQGGKIVDCILNNFHTDTADRSMLPLLPLVLSVLCVSVCVCACVCMSLHRVQFYCH</sequence>
<dbReference type="GO" id="GO:0030175">
    <property type="term" value="C:filopodium"/>
    <property type="evidence" value="ECO:0007669"/>
    <property type="project" value="TreeGrafter"/>
</dbReference>
<evidence type="ECO:0000256" key="6">
    <source>
        <dbReference type="SAM" id="Phobius"/>
    </source>
</evidence>
<keyword evidence="5" id="KW-0009">Actin-binding</keyword>
<keyword evidence="6" id="KW-0812">Transmembrane</keyword>
<evidence type="ECO:0000256" key="1">
    <source>
        <dbReference type="ARBA" id="ARBA00022741"/>
    </source>
</evidence>
<evidence type="ECO:0000256" key="2">
    <source>
        <dbReference type="ARBA" id="ARBA00022840"/>
    </source>
</evidence>
<dbReference type="InterPro" id="IPR040640">
    <property type="entry name" value="MyoX_N_SH3"/>
</dbReference>
<dbReference type="Pfam" id="PF00063">
    <property type="entry name" value="Myosin_head"/>
    <property type="match status" value="1"/>
</dbReference>
<feature type="domain" description="Myosin motor" evidence="7">
    <location>
        <begin position="63"/>
        <end position="290"/>
    </location>
</feature>
<keyword evidence="1 5" id="KW-0547">Nucleotide-binding</keyword>
<dbReference type="GO" id="GO:0060002">
    <property type="term" value="F:plus-end directed microfilament motor activity"/>
    <property type="evidence" value="ECO:0007669"/>
    <property type="project" value="TreeGrafter"/>
</dbReference>
<dbReference type="GO" id="GO:0005524">
    <property type="term" value="F:ATP binding"/>
    <property type="evidence" value="ECO:0007669"/>
    <property type="project" value="UniProtKB-UniRule"/>
</dbReference>
<comment type="similarity">
    <text evidence="5">Belongs to the TRAFAC class myosin-kinesin ATPase superfamily. Myosin family.</text>
</comment>
<keyword evidence="4 5" id="KW-0505">Motor protein</keyword>
<keyword evidence="2 5" id="KW-0067">ATP-binding</keyword>
<evidence type="ECO:0000256" key="3">
    <source>
        <dbReference type="ARBA" id="ARBA00023123"/>
    </source>
</evidence>
<dbReference type="PANTHER" id="PTHR46049">
    <property type="entry name" value="AGAP003327-PA"/>
    <property type="match status" value="1"/>
</dbReference>
<accession>A0A3B1K1F5</accession>
<reference evidence="9" key="1">
    <citation type="submission" date="2013-03" db="EMBL/GenBank/DDBJ databases">
        <authorList>
            <person name="Jeffery W."/>
            <person name="Warren W."/>
            <person name="Wilson R.K."/>
        </authorList>
    </citation>
    <scope>NUCLEOTIDE SEQUENCE</scope>
    <source>
        <strain evidence="9">female</strain>
    </source>
</reference>
<dbReference type="GeneTree" id="ENSGT00940000155469"/>
<keyword evidence="9" id="KW-1185">Reference proteome</keyword>
<dbReference type="GO" id="GO:0008360">
    <property type="term" value="P:regulation of cell shape"/>
    <property type="evidence" value="ECO:0007669"/>
    <property type="project" value="TreeGrafter"/>
</dbReference>
<comment type="caution">
    <text evidence="5">Lacks conserved residue(s) required for the propagation of feature annotation.</text>
</comment>
<dbReference type="Bgee" id="ENSAMXG00000009518">
    <property type="expression patterns" value="Expressed in pharyngeal gill and 13 other cell types or tissues"/>
</dbReference>
<evidence type="ECO:0000256" key="4">
    <source>
        <dbReference type="ARBA" id="ARBA00023175"/>
    </source>
</evidence>
<dbReference type="PANTHER" id="PTHR46049:SF2">
    <property type="entry name" value="UNCONVENTIONAL MYOSIN-X"/>
    <property type="match status" value="1"/>
</dbReference>
<evidence type="ECO:0000259" key="7">
    <source>
        <dbReference type="PROSITE" id="PS51456"/>
    </source>
</evidence>
<feature type="binding site" evidence="5">
    <location>
        <begin position="157"/>
        <end position="164"/>
    </location>
    <ligand>
        <name>ATP</name>
        <dbReference type="ChEBI" id="CHEBI:30616"/>
    </ligand>
</feature>
<dbReference type="Proteomes" id="UP000018467">
    <property type="component" value="Unassembled WGS sequence"/>
</dbReference>
<dbReference type="InterPro" id="IPR001609">
    <property type="entry name" value="Myosin_head_motor_dom-like"/>
</dbReference>
<evidence type="ECO:0000313" key="8">
    <source>
        <dbReference type="Ensembl" id="ENSAMXP00000047454.1"/>
    </source>
</evidence>